<proteinExistence type="predicted"/>
<accession>A0A9E7KP62</accession>
<evidence type="ECO:0000256" key="2">
    <source>
        <dbReference type="ARBA" id="ARBA00022771"/>
    </source>
</evidence>
<organism evidence="7 8">
    <name type="scientific">Musa troglodytarum</name>
    <name type="common">fe'i banana</name>
    <dbReference type="NCBI Taxonomy" id="320322"/>
    <lineage>
        <taxon>Eukaryota</taxon>
        <taxon>Viridiplantae</taxon>
        <taxon>Streptophyta</taxon>
        <taxon>Embryophyta</taxon>
        <taxon>Tracheophyta</taxon>
        <taxon>Spermatophyta</taxon>
        <taxon>Magnoliopsida</taxon>
        <taxon>Liliopsida</taxon>
        <taxon>Zingiberales</taxon>
        <taxon>Musaceae</taxon>
        <taxon>Musa</taxon>
    </lineage>
</organism>
<dbReference type="GO" id="GO:0005634">
    <property type="term" value="C:nucleus"/>
    <property type="evidence" value="ECO:0007669"/>
    <property type="project" value="InterPro"/>
</dbReference>
<evidence type="ECO:0000256" key="1">
    <source>
        <dbReference type="ARBA" id="ARBA00022723"/>
    </source>
</evidence>
<dbReference type="PANTHER" id="PTHR31251:SF226">
    <property type="entry name" value="SQUAMOSA PROMOTER-BINDING-LIKE PROTEIN 6"/>
    <property type="match status" value="1"/>
</dbReference>
<dbReference type="InterPro" id="IPR036893">
    <property type="entry name" value="SBP_sf"/>
</dbReference>
<dbReference type="InterPro" id="IPR004333">
    <property type="entry name" value="SBP_dom"/>
</dbReference>
<gene>
    <name evidence="7" type="ORF">MUK42_03364</name>
</gene>
<dbReference type="PROSITE" id="PS51141">
    <property type="entry name" value="ZF_SBP"/>
    <property type="match status" value="1"/>
</dbReference>
<dbReference type="PANTHER" id="PTHR31251">
    <property type="entry name" value="SQUAMOSA PROMOTER-BINDING-LIKE PROTEIN 4"/>
    <property type="match status" value="1"/>
</dbReference>
<evidence type="ECO:0000256" key="4">
    <source>
        <dbReference type="PROSITE-ProRule" id="PRU00470"/>
    </source>
</evidence>
<evidence type="ECO:0000313" key="7">
    <source>
        <dbReference type="EMBL" id="URE24426.1"/>
    </source>
</evidence>
<sequence>MDKLGRAATLRMDERCLETTGASTGSGDALHGRKFGQKIYFEDGGGGGDGGSGSGSSSKPPLAPIKEGAAPSPPGKKGKGVAQGGQQQPPRCQVEGCSADLTGVKAYYCRHKVCGMHSKAPKVIVAGLEQRFCQQCSSCRRRLAGHNERRRKPPGTFASCYGRLASSFHEGPGRFKSFLVDFSHPKFSSSTGDVWPTASAGDRVVTNECLGVLDAPTHAALLHGTRPCYQGPLAGNFCSPVELPPGEVLAGLSNSSCALSLLSTHPWSSNSAGNLSVIPANSTFDVPPPSTRSVIPGNSTTTSWGLRGHGGRTIPHEIQHEMGLAEETEASDTHFSGQVGFAPHENGQCLDHGSGRACDHSVPGMHWSL</sequence>
<keyword evidence="1" id="KW-0479">Metal-binding</keyword>
<evidence type="ECO:0000313" key="8">
    <source>
        <dbReference type="Proteomes" id="UP001055439"/>
    </source>
</evidence>
<keyword evidence="3" id="KW-0862">Zinc</keyword>
<dbReference type="OrthoDB" id="514967at2759"/>
<evidence type="ECO:0000256" key="5">
    <source>
        <dbReference type="SAM" id="MobiDB-lite"/>
    </source>
</evidence>
<feature type="region of interest" description="Disordered" evidence="5">
    <location>
        <begin position="1"/>
        <end position="92"/>
    </location>
</feature>
<feature type="compositionally biased region" description="Gly residues" evidence="5">
    <location>
        <begin position="43"/>
        <end position="54"/>
    </location>
</feature>
<dbReference type="AlphaFoldDB" id="A0A9E7KP62"/>
<dbReference type="GO" id="GO:0003677">
    <property type="term" value="F:DNA binding"/>
    <property type="evidence" value="ECO:0007669"/>
    <property type="project" value="InterPro"/>
</dbReference>
<feature type="compositionally biased region" description="Polar residues" evidence="5">
    <location>
        <begin position="291"/>
        <end position="304"/>
    </location>
</feature>
<keyword evidence="8" id="KW-1185">Reference proteome</keyword>
<keyword evidence="2 4" id="KW-0863">Zinc-finger</keyword>
<dbReference type="Proteomes" id="UP001055439">
    <property type="component" value="Chromosome 8"/>
</dbReference>
<dbReference type="EMBL" id="CP097510">
    <property type="protein sequence ID" value="URE24426.1"/>
    <property type="molecule type" value="Genomic_DNA"/>
</dbReference>
<feature type="compositionally biased region" description="Basic and acidic residues" evidence="5">
    <location>
        <begin position="1"/>
        <end position="17"/>
    </location>
</feature>
<dbReference type="InterPro" id="IPR044817">
    <property type="entry name" value="SBP-like"/>
</dbReference>
<dbReference type="Pfam" id="PF03110">
    <property type="entry name" value="SBP"/>
    <property type="match status" value="1"/>
</dbReference>
<name>A0A9E7KP62_9LILI</name>
<feature type="region of interest" description="Disordered" evidence="5">
    <location>
        <begin position="288"/>
        <end position="310"/>
    </location>
</feature>
<feature type="domain" description="SBP-type" evidence="6">
    <location>
        <begin position="89"/>
        <end position="153"/>
    </location>
</feature>
<protein>
    <submittedName>
        <fullName evidence="7">Squamosa promoter-binding-like protein</fullName>
    </submittedName>
</protein>
<evidence type="ECO:0000259" key="6">
    <source>
        <dbReference type="PROSITE" id="PS51141"/>
    </source>
</evidence>
<dbReference type="Gene3D" id="4.10.1100.10">
    <property type="entry name" value="Transcription factor, SBP-box domain"/>
    <property type="match status" value="1"/>
</dbReference>
<dbReference type="SUPFAM" id="SSF103612">
    <property type="entry name" value="SBT domain"/>
    <property type="match status" value="1"/>
</dbReference>
<dbReference type="GO" id="GO:0008270">
    <property type="term" value="F:zinc ion binding"/>
    <property type="evidence" value="ECO:0007669"/>
    <property type="project" value="UniProtKB-KW"/>
</dbReference>
<reference evidence="7" key="1">
    <citation type="submission" date="2022-05" db="EMBL/GenBank/DDBJ databases">
        <title>The Musa troglodytarum L. genome provides insights into the mechanism of non-climacteric behaviour and enrichment of carotenoids.</title>
        <authorList>
            <person name="Wang J."/>
        </authorList>
    </citation>
    <scope>NUCLEOTIDE SEQUENCE</scope>
    <source>
        <tissue evidence="7">Leaf</tissue>
    </source>
</reference>
<evidence type="ECO:0000256" key="3">
    <source>
        <dbReference type="ARBA" id="ARBA00022833"/>
    </source>
</evidence>